<dbReference type="GO" id="GO:0031175">
    <property type="term" value="P:neuron projection development"/>
    <property type="evidence" value="ECO:0007669"/>
    <property type="project" value="TreeGrafter"/>
</dbReference>
<evidence type="ECO:0000256" key="15">
    <source>
        <dbReference type="ARBA" id="ARBA00082439"/>
    </source>
</evidence>
<dbReference type="InterPro" id="IPR001660">
    <property type="entry name" value="SAM"/>
</dbReference>
<organism evidence="20 21">
    <name type="scientific">Amphibalanus amphitrite</name>
    <name type="common">Striped barnacle</name>
    <name type="synonym">Balanus amphitrite</name>
    <dbReference type="NCBI Taxonomy" id="1232801"/>
    <lineage>
        <taxon>Eukaryota</taxon>
        <taxon>Metazoa</taxon>
        <taxon>Ecdysozoa</taxon>
        <taxon>Arthropoda</taxon>
        <taxon>Crustacea</taxon>
        <taxon>Multicrustacea</taxon>
        <taxon>Cirripedia</taxon>
        <taxon>Thoracica</taxon>
        <taxon>Thoracicalcarea</taxon>
        <taxon>Balanomorpha</taxon>
        <taxon>Balanoidea</taxon>
        <taxon>Balanidae</taxon>
        <taxon>Amphibalaninae</taxon>
        <taxon>Amphibalanus</taxon>
    </lineage>
</organism>
<feature type="compositionally biased region" description="Low complexity" evidence="17">
    <location>
        <begin position="1365"/>
        <end position="1379"/>
    </location>
</feature>
<evidence type="ECO:0000256" key="14">
    <source>
        <dbReference type="ARBA" id="ARBA00077125"/>
    </source>
</evidence>
<feature type="compositionally biased region" description="Low complexity" evidence="17">
    <location>
        <begin position="246"/>
        <end position="263"/>
    </location>
</feature>
<evidence type="ECO:0000256" key="6">
    <source>
        <dbReference type="ARBA" id="ARBA00022902"/>
    </source>
</evidence>
<dbReference type="InterPro" id="IPR043446">
    <property type="entry name" value="Neurabin-like"/>
</dbReference>
<evidence type="ECO:0000313" key="20">
    <source>
        <dbReference type="EMBL" id="KAF0287788.1"/>
    </source>
</evidence>
<reference evidence="20 21" key="1">
    <citation type="submission" date="2019-07" db="EMBL/GenBank/DDBJ databases">
        <title>Draft genome assembly of a fouling barnacle, Amphibalanus amphitrite (Darwin, 1854): The first reference genome for Thecostraca.</title>
        <authorList>
            <person name="Kim W."/>
        </authorList>
    </citation>
    <scope>NUCLEOTIDE SEQUENCE [LARGE SCALE GENOMIC DNA]</scope>
    <source>
        <strain evidence="20">SNU_AA5</strain>
        <tissue evidence="20">Soma without cirri and trophi</tissue>
    </source>
</reference>
<dbReference type="InterPro" id="IPR013761">
    <property type="entry name" value="SAM/pointed_sf"/>
</dbReference>
<keyword evidence="5" id="KW-0221">Differentiation</keyword>
<feature type="region of interest" description="Disordered" evidence="17">
    <location>
        <begin position="1252"/>
        <end position="1571"/>
    </location>
</feature>
<dbReference type="PROSITE" id="PS50106">
    <property type="entry name" value="PDZ"/>
    <property type="match status" value="1"/>
</dbReference>
<dbReference type="GO" id="GO:0030425">
    <property type="term" value="C:dendrite"/>
    <property type="evidence" value="ECO:0007669"/>
    <property type="project" value="TreeGrafter"/>
</dbReference>
<keyword evidence="6" id="KW-0524">Neurogenesis</keyword>
<keyword evidence="2" id="KW-0217">Developmental protein</keyword>
<feature type="coiled-coil region" evidence="16">
    <location>
        <begin position="1129"/>
        <end position="1156"/>
    </location>
</feature>
<evidence type="ECO:0000256" key="17">
    <source>
        <dbReference type="SAM" id="MobiDB-lite"/>
    </source>
</evidence>
<keyword evidence="9" id="KW-0009">Actin-binding</keyword>
<dbReference type="CDD" id="cd09512">
    <property type="entry name" value="SAM_Neurabin-like"/>
    <property type="match status" value="1"/>
</dbReference>
<feature type="compositionally biased region" description="Low complexity" evidence="17">
    <location>
        <begin position="1538"/>
        <end position="1561"/>
    </location>
</feature>
<evidence type="ECO:0000256" key="9">
    <source>
        <dbReference type="ARBA" id="ARBA00023203"/>
    </source>
</evidence>
<feature type="compositionally biased region" description="Pro residues" evidence="17">
    <location>
        <begin position="1408"/>
        <end position="1426"/>
    </location>
</feature>
<evidence type="ECO:0000259" key="19">
    <source>
        <dbReference type="PROSITE" id="PS50106"/>
    </source>
</evidence>
<feature type="compositionally biased region" description="Basic and acidic residues" evidence="17">
    <location>
        <begin position="311"/>
        <end position="323"/>
    </location>
</feature>
<keyword evidence="8 16" id="KW-0175">Coiled coil</keyword>
<feature type="compositionally biased region" description="Low complexity" evidence="17">
    <location>
        <begin position="455"/>
        <end position="483"/>
    </location>
</feature>
<evidence type="ECO:0000256" key="12">
    <source>
        <dbReference type="ARBA" id="ARBA00067399"/>
    </source>
</evidence>
<feature type="region of interest" description="Disordered" evidence="17">
    <location>
        <begin position="1644"/>
        <end position="1663"/>
    </location>
</feature>
<name>A0A6A4VB43_AMPAM</name>
<accession>A0A6A4VB43</accession>
<dbReference type="Pfam" id="PF00536">
    <property type="entry name" value="SAM_1"/>
    <property type="match status" value="1"/>
</dbReference>
<comment type="subcellular location">
    <subcellularLocation>
        <location evidence="1">Cytoplasm</location>
        <location evidence="1">Cytoskeleton</location>
    </subcellularLocation>
    <subcellularLocation>
        <location evidence="11">Synapse</location>
    </subcellularLocation>
</comment>
<dbReference type="SMART" id="SM00454">
    <property type="entry name" value="SAM"/>
    <property type="match status" value="1"/>
</dbReference>
<dbReference type="Proteomes" id="UP000440578">
    <property type="component" value="Unassembled WGS sequence"/>
</dbReference>
<dbReference type="SUPFAM" id="SSF47769">
    <property type="entry name" value="SAM/Pointed domain"/>
    <property type="match status" value="1"/>
</dbReference>
<dbReference type="InterPro" id="IPR001478">
    <property type="entry name" value="PDZ"/>
</dbReference>
<dbReference type="GO" id="GO:0051015">
    <property type="term" value="F:actin filament binding"/>
    <property type="evidence" value="ECO:0007669"/>
    <property type="project" value="TreeGrafter"/>
</dbReference>
<keyword evidence="4" id="KW-0597">Phosphoprotein</keyword>
<evidence type="ECO:0000256" key="4">
    <source>
        <dbReference type="ARBA" id="ARBA00022553"/>
    </source>
</evidence>
<feature type="compositionally biased region" description="Pro residues" evidence="17">
    <location>
        <begin position="527"/>
        <end position="536"/>
    </location>
</feature>
<feature type="coiled-coil region" evidence="16">
    <location>
        <begin position="1188"/>
        <end position="1250"/>
    </location>
</feature>
<keyword evidence="3" id="KW-0963">Cytoplasm</keyword>
<evidence type="ECO:0000256" key="10">
    <source>
        <dbReference type="ARBA" id="ARBA00023212"/>
    </source>
</evidence>
<dbReference type="EMBL" id="VIIS01002164">
    <property type="protein sequence ID" value="KAF0287788.1"/>
    <property type="molecule type" value="Genomic_DNA"/>
</dbReference>
<evidence type="ECO:0000256" key="16">
    <source>
        <dbReference type="SAM" id="Coils"/>
    </source>
</evidence>
<dbReference type="PANTHER" id="PTHR16154">
    <property type="entry name" value="NEURABIN"/>
    <property type="match status" value="1"/>
</dbReference>
<proteinExistence type="predicted"/>
<dbReference type="CDD" id="cd06790">
    <property type="entry name" value="PDZ_neurabin-like"/>
    <property type="match status" value="1"/>
</dbReference>
<keyword evidence="21" id="KW-1185">Reference proteome</keyword>
<feature type="region of interest" description="Disordered" evidence="17">
    <location>
        <begin position="242"/>
        <end position="506"/>
    </location>
</feature>
<feature type="region of interest" description="Disordered" evidence="17">
    <location>
        <begin position="1"/>
        <end position="221"/>
    </location>
</feature>
<keyword evidence="7" id="KW-0770">Synapse</keyword>
<evidence type="ECO:0000256" key="11">
    <source>
        <dbReference type="ARBA" id="ARBA00034103"/>
    </source>
</evidence>
<feature type="region of interest" description="Disordered" evidence="17">
    <location>
        <begin position="518"/>
        <end position="681"/>
    </location>
</feature>
<feature type="compositionally biased region" description="Basic and acidic residues" evidence="17">
    <location>
        <begin position="68"/>
        <end position="87"/>
    </location>
</feature>
<dbReference type="PANTHER" id="PTHR16154:SF6">
    <property type="entry name" value="SPINOPHILIN, ISOFORM J"/>
    <property type="match status" value="1"/>
</dbReference>
<dbReference type="Pfam" id="PF00595">
    <property type="entry name" value="PDZ"/>
    <property type="match status" value="1"/>
</dbReference>
<keyword evidence="10" id="KW-0206">Cytoskeleton</keyword>
<dbReference type="Gene3D" id="2.30.42.10">
    <property type="match status" value="1"/>
</dbReference>
<protein>
    <recommendedName>
        <fullName evidence="12">Neurabin-1</fullName>
    </recommendedName>
    <alternativeName>
        <fullName evidence="14">Neurabin-I</fullName>
    </alternativeName>
    <alternativeName>
        <fullName evidence="13">Neural tissue-specific F-actin-binding protein I</fullName>
    </alternativeName>
    <alternativeName>
        <fullName evidence="15">Protein phosphatase 1 regulatory subunit 9A</fullName>
    </alternativeName>
</protein>
<dbReference type="PROSITE" id="PS50105">
    <property type="entry name" value="SAM_DOMAIN"/>
    <property type="match status" value="1"/>
</dbReference>
<feature type="compositionally biased region" description="Basic and acidic residues" evidence="17">
    <location>
        <begin position="1452"/>
        <end position="1464"/>
    </location>
</feature>
<evidence type="ECO:0000256" key="1">
    <source>
        <dbReference type="ARBA" id="ARBA00004245"/>
    </source>
</evidence>
<evidence type="ECO:0000256" key="8">
    <source>
        <dbReference type="ARBA" id="ARBA00023054"/>
    </source>
</evidence>
<dbReference type="OrthoDB" id="62701at2759"/>
<gene>
    <name evidence="20" type="primary">mcmbp</name>
    <name evidence="20" type="ORF">FJT64_001428</name>
</gene>
<feature type="compositionally biased region" description="Low complexity" evidence="17">
    <location>
        <begin position="125"/>
        <end position="139"/>
    </location>
</feature>
<evidence type="ECO:0000256" key="5">
    <source>
        <dbReference type="ARBA" id="ARBA00022782"/>
    </source>
</evidence>
<feature type="compositionally biased region" description="Polar residues" evidence="17">
    <location>
        <begin position="737"/>
        <end position="747"/>
    </location>
</feature>
<dbReference type="GO" id="GO:0019722">
    <property type="term" value="P:calcium-mediated signaling"/>
    <property type="evidence" value="ECO:0007669"/>
    <property type="project" value="TreeGrafter"/>
</dbReference>
<feature type="compositionally biased region" description="Basic and acidic residues" evidence="17">
    <location>
        <begin position="100"/>
        <end position="116"/>
    </location>
</feature>
<dbReference type="SUPFAM" id="SSF50156">
    <property type="entry name" value="PDZ domain-like"/>
    <property type="match status" value="1"/>
</dbReference>
<evidence type="ECO:0000256" key="7">
    <source>
        <dbReference type="ARBA" id="ARBA00023018"/>
    </source>
</evidence>
<dbReference type="InterPro" id="IPR036034">
    <property type="entry name" value="PDZ_sf"/>
</dbReference>
<evidence type="ECO:0000259" key="18">
    <source>
        <dbReference type="PROSITE" id="PS50105"/>
    </source>
</evidence>
<dbReference type="GO" id="GO:0015629">
    <property type="term" value="C:actin cytoskeleton"/>
    <property type="evidence" value="ECO:0007669"/>
    <property type="project" value="TreeGrafter"/>
</dbReference>
<evidence type="ECO:0000256" key="3">
    <source>
        <dbReference type="ARBA" id="ARBA00022490"/>
    </source>
</evidence>
<dbReference type="FunFam" id="1.10.150.50:FF:000008">
    <property type="entry name" value="Neurabin-1 isoform 1-like protein"/>
    <property type="match status" value="1"/>
</dbReference>
<dbReference type="Gene3D" id="1.10.150.50">
    <property type="entry name" value="Transcription Factor, Ets-1"/>
    <property type="match status" value="1"/>
</dbReference>
<feature type="domain" description="PDZ" evidence="19">
    <location>
        <begin position="865"/>
        <end position="953"/>
    </location>
</feature>
<feature type="compositionally biased region" description="Pro residues" evidence="17">
    <location>
        <begin position="397"/>
        <end position="407"/>
    </location>
</feature>
<evidence type="ECO:0000313" key="21">
    <source>
        <dbReference type="Proteomes" id="UP000440578"/>
    </source>
</evidence>
<comment type="caution">
    <text evidence="20">The sequence shown here is derived from an EMBL/GenBank/DDBJ whole genome shotgun (WGS) entry which is preliminary data.</text>
</comment>
<dbReference type="FunFam" id="2.30.42.10:FF:000010">
    <property type="entry name" value="Neurabin-1 isoform 1"/>
    <property type="match status" value="1"/>
</dbReference>
<feature type="compositionally biased region" description="Polar residues" evidence="17">
    <location>
        <begin position="27"/>
        <end position="44"/>
    </location>
</feature>
<sequence>MPVCCDRTTTGAQITQPVREPEWRSKLPSSTSAVSPTGSGSSVGAGSHKVTEMATIFQRGRTATSAAPRRDKSLERDAALVRSESHLARFNSARAMFESMTERPVERRQSAKERSRPAAQGGGASSRSASAASRLSSRSPSPPSDGRRLSEGSSGSSGRARGESEPPPSACFRSQIGRIGSGGRQLGPAERLANRERAANGNGHTRAHVTNGVVKDRSHVINGTTDVKKSFNSVSKLNTESDINNKIDTPTKSPSSSKDTVPDGVTIRGHVTSSPRVTRPVSGPPSVSRGLDEIPTRGPSCADDQGSASSGERRALSSRELVNRQKNWISHFTTRRGEREAASPERQEQRRLSEPGTAAVGSATSPNAGRSYVRPAEKPYVERSPSAPQQKYRPEPSAAPAPEPSPPQSRTGAGHSPEASPPRQTRDLTPGESSPPRSHSQRPTHEPPPPPPALLSPQTPRAADTPASPETSPESLSPSLGSADRSGPALPRESFSSQLGSPPAGLVSETRRWLELGLPVEQMPTPQLFPPAPARPPKPDNLRAPPAEPSSQDSPPPPPPLPATESSSEDSLDQVPSRDVASAALRQLDRLVSGPEREASPPPPPPPGQGGQEGLWGIGREQDRTVEDGNSGDIEQLQFDSSPESCDGPESMTLAEADQFLSSRIADRREQSKELLSESQAQEAERLLAAANQLENRIHLNGQSASAIDTDDQSRERLLGSDQWEAEQHSPAECDQSPPTDVITGSQRQERLVTEELTLEIVYDDESPRVVYFEEVLVKDGVHFLEDGHYWEEGLPLSGEEPEPELVPTKVFKPPSKVFFSRDPVRIYSTFTSSEYDRRNEDVDPVAASAEYELEKRVEKMNVFEVEFDKGPEGLGLSIIGMGVGADAGLEKLGIFVKTITEAGAAHKDGRIQVNDQIIEVDGKSLVGVTQAYAASVLRNAAGHVKFMIGREKDPENSEVAQLIRQSLRADRDREERHKALQRDYDQQQRLLEQITHGHPPSYQATATPCRPLLLRLLLMSGDPTSSTGPGPTTLRPPTLLLLLLDSLNRDWSSWCLHHPSLTFSRLKCVTDGEGALQSQEATNRDGSLVAETEVTEVTTEVTEVTEVTSAPPPAPVESAEPSPTEVELQAKLQQIVELESSLSSSQEERRQLSEALERLAPYEQGLEAARLEAANHHNSLLAQRQATEQLERKYQTAKRLIGELQRREQGLLQREERQMGREREYEQAVQQLHDRLQLLERQLADTQRDAGLPVQLPAAPPGRWPPAVRRPSPPSAPLERLDTSELSDGETGPPPPAGHRQRRPDTREQSFNESGQGVEYPDILVNATPRSSLRHQHQGPVPQLPPAGRRDSGLQPLGIPVPPSASQQSPPRPAGRAPMPAPPHGGPAQLESLSPPRGGGRPEIPYREPPAPLPSPRAAGPPVPPGGLREDLSDPQAGSPSGGDPKMPRGLMDELRNVVHDSRTSGQYSPSKPGASSVWQGQQYPPGELPPSRPAARDAGSRKQPDAGGVILLSKRPLDTNLPPNDNREEASPPRPSSSHLHAAAFSPSAGVSAAAAPSGLTAEKRSGSHIWQGGPVHDWTKEQVGQWLLALGLEQHITTFMEQNITGAHLLTLDSKQFKQLGLEGDDKVKVKRKLKELKSQIARDKKQAEKEKKEKDKLQKKAEKLVEKAVKKK</sequence>
<evidence type="ECO:0000256" key="2">
    <source>
        <dbReference type="ARBA" id="ARBA00022473"/>
    </source>
</evidence>
<dbReference type="GO" id="GO:0007015">
    <property type="term" value="P:actin filament organization"/>
    <property type="evidence" value="ECO:0007669"/>
    <property type="project" value="TreeGrafter"/>
</dbReference>
<feature type="compositionally biased region" description="Basic and acidic residues" evidence="17">
    <location>
        <begin position="335"/>
        <end position="353"/>
    </location>
</feature>
<dbReference type="InterPro" id="IPR040645">
    <property type="entry name" value="Neurabin-1/2_PDZ"/>
</dbReference>
<dbReference type="GO" id="GO:0005737">
    <property type="term" value="C:cytoplasm"/>
    <property type="evidence" value="ECO:0007669"/>
    <property type="project" value="TreeGrafter"/>
</dbReference>
<feature type="compositionally biased region" description="Polar residues" evidence="17">
    <location>
        <begin position="7"/>
        <end position="16"/>
    </location>
</feature>
<feature type="compositionally biased region" description="Basic and acidic residues" evidence="17">
    <location>
        <begin position="1496"/>
        <end position="1506"/>
    </location>
</feature>
<feature type="compositionally biased region" description="Basic and acidic residues" evidence="17">
    <location>
        <begin position="665"/>
        <end position="676"/>
    </location>
</feature>
<dbReference type="GO" id="GO:0014069">
    <property type="term" value="C:postsynaptic density"/>
    <property type="evidence" value="ECO:0007669"/>
    <property type="project" value="TreeGrafter"/>
</dbReference>
<dbReference type="SMART" id="SM00228">
    <property type="entry name" value="PDZ"/>
    <property type="match status" value="1"/>
</dbReference>
<feature type="domain" description="SAM" evidence="18">
    <location>
        <begin position="1581"/>
        <end position="1625"/>
    </location>
</feature>
<feature type="region of interest" description="Disordered" evidence="17">
    <location>
        <begin position="722"/>
        <end position="748"/>
    </location>
</feature>
<dbReference type="Pfam" id="PF17817">
    <property type="entry name" value="PDZ_5"/>
    <property type="match status" value="1"/>
</dbReference>
<evidence type="ECO:0000256" key="13">
    <source>
        <dbReference type="ARBA" id="ARBA00076637"/>
    </source>
</evidence>